<dbReference type="Proteomes" id="UP001058236">
    <property type="component" value="Chromosome"/>
</dbReference>
<accession>A0ABY5FAC7</accession>
<reference evidence="2" key="1">
    <citation type="submission" date="2022-07" db="EMBL/GenBank/DDBJ databases">
        <title>Genomic of Streptomyces cavourensis F2.</title>
        <authorList>
            <person name="Hu S."/>
            <person name="Liang W."/>
        </authorList>
    </citation>
    <scope>NUCLEOTIDE SEQUENCE</scope>
    <source>
        <strain evidence="2">F2</strain>
    </source>
</reference>
<keyword evidence="1" id="KW-0812">Transmembrane</keyword>
<dbReference type="RefSeq" id="WP_241546647.1">
    <property type="nucleotide sequence ID" value="NZ_CP101397.1"/>
</dbReference>
<dbReference type="EMBL" id="CP101397">
    <property type="protein sequence ID" value="UTR80641.1"/>
    <property type="molecule type" value="Genomic_DNA"/>
</dbReference>
<proteinExistence type="predicted"/>
<keyword evidence="3" id="KW-1185">Reference proteome</keyword>
<protein>
    <submittedName>
        <fullName evidence="2">Pentapeptide repeat-containing protein</fullName>
    </submittedName>
</protein>
<name>A0ABY5FAC7_9ACTN</name>
<organism evidence="2 3">
    <name type="scientific">Streptomyces cavourensis</name>
    <dbReference type="NCBI Taxonomy" id="67258"/>
    <lineage>
        <taxon>Bacteria</taxon>
        <taxon>Bacillati</taxon>
        <taxon>Actinomycetota</taxon>
        <taxon>Actinomycetes</taxon>
        <taxon>Kitasatosporales</taxon>
        <taxon>Streptomycetaceae</taxon>
        <taxon>Streptomyces</taxon>
    </lineage>
</organism>
<evidence type="ECO:0000313" key="2">
    <source>
        <dbReference type="EMBL" id="UTR80641.1"/>
    </source>
</evidence>
<feature type="transmembrane region" description="Helical" evidence="1">
    <location>
        <begin position="58"/>
        <end position="79"/>
    </location>
</feature>
<gene>
    <name evidence="2" type="ORF">NLU04_20245</name>
</gene>
<evidence type="ECO:0000256" key="1">
    <source>
        <dbReference type="SAM" id="Phobius"/>
    </source>
</evidence>
<dbReference type="Gene3D" id="2.160.20.80">
    <property type="entry name" value="E3 ubiquitin-protein ligase SopA"/>
    <property type="match status" value="1"/>
</dbReference>
<keyword evidence="1" id="KW-0472">Membrane</keyword>
<sequence>MADKLKRYHQDRESGGRHAPRLMRVGIAAPLTVIGVIGAGWLIYRFVVDLLVADTSDAIKTTLAILTLAGAVLAGVYAYRRQRIAESDAHRADANQLADRYTTAAEQLGHDKAAVRLAGVYTLARLADDWEEQRQVCIDVLCAYLRMPYETDPEVTGYKEGEREVRLTIIRLVRDHLRHAPESPHSWRGYDFDFTGATFDGGDFSGAVFTGGRVSFDDVVFSGGTVGFDDATFSGGEVSFTRATFSGGEVSFDGAAFSGGEVSFDGAMFSGSRVSFIRARYSGGRVSFARATFFLGTVTFRRAVFSGGTVSYTGAEFSGRGSLVRFNRAVFSGGEVSFTRATFSASGSLVSFDDAVFSGSTVGFDDATFSGSTVRFTRAAFSGGEVSFHGAAFSGGSVDFQSVASWNSRPYFDDLVLTVPPVGLLLPPPGIVRPS</sequence>
<keyword evidence="1" id="KW-1133">Transmembrane helix</keyword>
<evidence type="ECO:0000313" key="3">
    <source>
        <dbReference type="Proteomes" id="UP001058236"/>
    </source>
</evidence>
<feature type="transmembrane region" description="Helical" evidence="1">
    <location>
        <begin position="21"/>
        <end position="46"/>
    </location>
</feature>